<sequence length="368" mass="43311">MKNKYYLISLFLLGILFFNFSFGIVNAFYDELIKDIDDDGVNDDFEELNKRYIEIDGIEDNEIHVESIKRSEKEKDQINTIIIYDEDGIHIGFKYKSKLESEFELVFGIFFREIIEFVDIDEDGIYNHERDHTIQKVLLNNFKPVIYETWSISSDSSLHYLKIQTENNVFIVHFYFVEEFALVENSLITPTQLKIDIEIKDFDYIDENSQLAINTRLHSEINYEEKEDTEDEKNDYSSNERGVITTMNSYTGFLTWKENAFIDWISKEIRVSKIMAGQHGQSLYFNYPRGEHIYHDPKIGIEGILIPITASPFPTYIVVLIFVIGALSIGATYLTYHFIKRKSPATDLEKDRDEYFNEKFLEEDKPYA</sequence>
<dbReference type="AlphaFoldDB" id="A0A0F9DTL6"/>
<keyword evidence="1" id="KW-0812">Transmembrane</keyword>
<keyword evidence="1" id="KW-0472">Membrane</keyword>
<name>A0A0F9DTL6_9ZZZZ</name>
<evidence type="ECO:0000256" key="1">
    <source>
        <dbReference type="SAM" id="Phobius"/>
    </source>
</evidence>
<accession>A0A0F9DTL6</accession>
<keyword evidence="1" id="KW-1133">Transmembrane helix</keyword>
<reference evidence="2" key="1">
    <citation type="journal article" date="2015" name="Nature">
        <title>Complex archaea that bridge the gap between prokaryotes and eukaryotes.</title>
        <authorList>
            <person name="Spang A."/>
            <person name="Saw J.H."/>
            <person name="Jorgensen S.L."/>
            <person name="Zaremba-Niedzwiedzka K."/>
            <person name="Martijn J."/>
            <person name="Lind A.E."/>
            <person name="van Eijk R."/>
            <person name="Schleper C."/>
            <person name="Guy L."/>
            <person name="Ettema T.J."/>
        </authorList>
    </citation>
    <scope>NUCLEOTIDE SEQUENCE</scope>
</reference>
<comment type="caution">
    <text evidence="2">The sequence shown here is derived from an EMBL/GenBank/DDBJ whole genome shotgun (WGS) entry which is preliminary data.</text>
</comment>
<feature type="transmembrane region" description="Helical" evidence="1">
    <location>
        <begin position="316"/>
        <end position="336"/>
    </location>
</feature>
<feature type="non-terminal residue" evidence="2">
    <location>
        <position position="368"/>
    </location>
</feature>
<evidence type="ECO:0000313" key="2">
    <source>
        <dbReference type="EMBL" id="KKL65079.1"/>
    </source>
</evidence>
<gene>
    <name evidence="2" type="ORF">LCGC14_2158560</name>
</gene>
<organism evidence="2">
    <name type="scientific">marine sediment metagenome</name>
    <dbReference type="NCBI Taxonomy" id="412755"/>
    <lineage>
        <taxon>unclassified sequences</taxon>
        <taxon>metagenomes</taxon>
        <taxon>ecological metagenomes</taxon>
    </lineage>
</organism>
<proteinExistence type="predicted"/>
<dbReference type="EMBL" id="LAZR01027646">
    <property type="protein sequence ID" value="KKL65079.1"/>
    <property type="molecule type" value="Genomic_DNA"/>
</dbReference>
<protein>
    <submittedName>
        <fullName evidence="2">Uncharacterized protein</fullName>
    </submittedName>
</protein>